<keyword evidence="1" id="KW-0614">Plasmid</keyword>
<evidence type="ECO:0000313" key="1">
    <source>
        <dbReference type="EMBL" id="UVI38012.1"/>
    </source>
</evidence>
<evidence type="ECO:0000313" key="2">
    <source>
        <dbReference type="Proteomes" id="UP001064879"/>
    </source>
</evidence>
<sequence>MTGRIEWSRYEGDDVESVIAMMINREHPNSVRIRPSRGDGGIDVLDRGAGPEGGDVVYQIKKYSGPLTQGQKTKIKTSLETLLHPKKRDARWKHLRVTQWRLVLPYDPTPEIYNWFHETLVADYTVQAVWDGLVVVDELAAKYDDVVDYYLRDGKSAVLEAMSELMSFYSTNSTSDSVPTANEVADRFNAARAVLDHDPHYKYELHFGHAEPPPPSERPCLAMSATRTHSSEQTWQRIDVIARCAHSQQERPITVSGKLEVEAGSEDARSLQEFFDYGTPVVSPVGKYTGSITAPGGLGGPLVDASISIISPVDTEPGADRRLRLEILDDSEAVLATAQVDRKETSTGNAGLRAVHYEVNGVFVLTTLFDLNNSESTMKISSELPVGMPVVAVQGAIEFVSMFRYPFKLRTSSGHAPAELGVTTPIPRQDENDEAIKGMELQARVLKLLSKLQKYSAQPISMPDPDTISKSMSAWELAVRVAEGETAVATLKEGCAFTLDFGDTPEFPTGTFTVEQPNKVSVGTTTVDLGRMFATYEDPVELEGRGSSGS</sequence>
<name>A0ABY5STY4_9MICO</name>
<evidence type="ECO:0008006" key="3">
    <source>
        <dbReference type="Google" id="ProtNLM"/>
    </source>
</evidence>
<organism evidence="1 2">
    <name type="scientific">Brevibacterium spongiae</name>
    <dbReference type="NCBI Taxonomy" id="2909672"/>
    <lineage>
        <taxon>Bacteria</taxon>
        <taxon>Bacillati</taxon>
        <taxon>Actinomycetota</taxon>
        <taxon>Actinomycetes</taxon>
        <taxon>Micrococcales</taxon>
        <taxon>Brevibacteriaceae</taxon>
        <taxon>Brevibacterium</taxon>
    </lineage>
</organism>
<accession>A0ABY5STY4</accession>
<geneLocation type="plasmid" evidence="1 2">
    <name>unnamed</name>
</geneLocation>
<protein>
    <recommendedName>
        <fullName evidence="3">Restriction endonuclease type IV Mrr domain-containing protein</fullName>
    </recommendedName>
</protein>
<proteinExistence type="predicted"/>
<reference evidence="1" key="1">
    <citation type="submission" date="2022-03" db="EMBL/GenBank/DDBJ databases">
        <title>Brevibacterium spongiae sp. nov., isolated from marine sponge.</title>
        <authorList>
            <person name="Li Z."/>
            <person name="Zhang M."/>
        </authorList>
    </citation>
    <scope>NUCLEOTIDE SEQUENCE</scope>
    <source>
        <strain evidence="1">WHS-Z9</strain>
        <plasmid evidence="1">unnamed</plasmid>
    </source>
</reference>
<gene>
    <name evidence="1" type="ORF">L1F31_18675</name>
</gene>
<dbReference type="Proteomes" id="UP001064879">
    <property type="component" value="Plasmid unnamed"/>
</dbReference>
<dbReference type="RefSeq" id="WP_265420498.1">
    <property type="nucleotide sequence ID" value="NZ_CP093444.1"/>
</dbReference>
<keyword evidence="2" id="KW-1185">Reference proteome</keyword>
<dbReference type="EMBL" id="CP093444">
    <property type="protein sequence ID" value="UVI38012.1"/>
    <property type="molecule type" value="Genomic_DNA"/>
</dbReference>